<reference evidence="2 3" key="1">
    <citation type="journal article" date="2011" name="Stand. Genomic Sci.">
        <title>Complete genome sequence of the filamentous gliding predatory bacterium Herpetosiphon aurantiacus type strain (114-95(T)).</title>
        <authorList>
            <person name="Kiss H."/>
            <person name="Nett M."/>
            <person name="Domin N."/>
            <person name="Martin K."/>
            <person name="Maresca J.A."/>
            <person name="Copeland A."/>
            <person name="Lapidus A."/>
            <person name="Lucas S."/>
            <person name="Berry K.W."/>
            <person name="Glavina Del Rio T."/>
            <person name="Dalin E."/>
            <person name="Tice H."/>
            <person name="Pitluck S."/>
            <person name="Richardson P."/>
            <person name="Bruce D."/>
            <person name="Goodwin L."/>
            <person name="Han C."/>
            <person name="Detter J.C."/>
            <person name="Schmutz J."/>
            <person name="Brettin T."/>
            <person name="Land M."/>
            <person name="Hauser L."/>
            <person name="Kyrpides N.C."/>
            <person name="Ivanova N."/>
            <person name="Goker M."/>
            <person name="Woyke T."/>
            <person name="Klenk H.P."/>
            <person name="Bryant D.A."/>
        </authorList>
    </citation>
    <scope>NUCLEOTIDE SEQUENCE [LARGE SCALE GENOMIC DNA]</scope>
    <source>
        <strain evidence="3">ATCC 23779 / DSM 785 / 114-95</strain>
    </source>
</reference>
<protein>
    <submittedName>
        <fullName evidence="2">Uncharacterized protein</fullName>
    </submittedName>
</protein>
<keyword evidence="1" id="KW-0812">Transmembrane</keyword>
<keyword evidence="1" id="KW-1133">Transmembrane helix</keyword>
<dbReference type="BioCyc" id="HAUR316274:GHYA-1009-MONOMER"/>
<dbReference type="PROSITE" id="PS51257">
    <property type="entry name" value="PROKAR_LIPOPROTEIN"/>
    <property type="match status" value="1"/>
</dbReference>
<feature type="transmembrane region" description="Helical" evidence="1">
    <location>
        <begin position="124"/>
        <end position="141"/>
    </location>
</feature>
<evidence type="ECO:0000313" key="3">
    <source>
        <dbReference type="Proteomes" id="UP000000787"/>
    </source>
</evidence>
<dbReference type="HOGENOM" id="CLU_1693088_0_0_0"/>
<dbReference type="EMBL" id="CP000875">
    <property type="protein sequence ID" value="ABX03641.1"/>
    <property type="molecule type" value="Genomic_DNA"/>
</dbReference>
<dbReference type="AlphaFoldDB" id="A9AZ95"/>
<organism evidence="2 3">
    <name type="scientific">Herpetosiphon aurantiacus (strain ATCC 23779 / DSM 785 / 114-95)</name>
    <dbReference type="NCBI Taxonomy" id="316274"/>
    <lineage>
        <taxon>Bacteria</taxon>
        <taxon>Bacillati</taxon>
        <taxon>Chloroflexota</taxon>
        <taxon>Chloroflexia</taxon>
        <taxon>Herpetosiphonales</taxon>
        <taxon>Herpetosiphonaceae</taxon>
        <taxon>Herpetosiphon</taxon>
    </lineage>
</organism>
<dbReference type="InParanoid" id="A9AZ95"/>
<gene>
    <name evidence="2" type="ordered locus">Haur_0993</name>
</gene>
<dbReference type="KEGG" id="hau:Haur_0993"/>
<evidence type="ECO:0000256" key="1">
    <source>
        <dbReference type="SAM" id="Phobius"/>
    </source>
</evidence>
<sequence length="155" mass="17310">MLRGYFVPSLKPNPLPIKLIAGYQFATALFGCYALFWALQQGSGIVDPLSGGSTGVDLLQHWLQTDHWLALVFIGAIGVAITIHSLLGVGLLKKYPFARNATIWWDWTVIGLAGFSLAQSNWYFWIDAAVIAISYLIIHYLQQPEIMEVFQPEIN</sequence>
<feature type="transmembrane region" description="Helical" evidence="1">
    <location>
        <begin position="68"/>
        <end position="89"/>
    </location>
</feature>
<feature type="transmembrane region" description="Helical" evidence="1">
    <location>
        <begin position="20"/>
        <end position="39"/>
    </location>
</feature>
<dbReference type="STRING" id="316274.Haur_0993"/>
<proteinExistence type="predicted"/>
<evidence type="ECO:0000313" key="2">
    <source>
        <dbReference type="EMBL" id="ABX03641.1"/>
    </source>
</evidence>
<accession>A9AZ95</accession>
<dbReference type="Proteomes" id="UP000000787">
    <property type="component" value="Chromosome"/>
</dbReference>
<name>A9AZ95_HERA2</name>
<keyword evidence="3" id="KW-1185">Reference proteome</keyword>
<keyword evidence="1" id="KW-0472">Membrane</keyword>